<dbReference type="EMBL" id="LGLK01000057">
    <property type="protein sequence ID" value="KPC18139.1"/>
    <property type="molecule type" value="Genomic_DNA"/>
</dbReference>
<proteinExistence type="predicted"/>
<keyword evidence="3" id="KW-1185">Reference proteome</keyword>
<organism evidence="2 3">
    <name type="scientific">Pseudomonas amygdali pv. lachrymans</name>
    <name type="common">Pseudomonas syringae pv. lachrymans</name>
    <dbReference type="NCBI Taxonomy" id="53707"/>
    <lineage>
        <taxon>Bacteria</taxon>
        <taxon>Pseudomonadati</taxon>
        <taxon>Pseudomonadota</taxon>
        <taxon>Gammaproteobacteria</taxon>
        <taxon>Pseudomonadales</taxon>
        <taxon>Pseudomonadaceae</taxon>
        <taxon>Pseudomonas</taxon>
        <taxon>Pseudomonas amygdali</taxon>
    </lineage>
</organism>
<evidence type="ECO:0000313" key="1">
    <source>
        <dbReference type="EMBL" id="KPC17180.1"/>
    </source>
</evidence>
<comment type="caution">
    <text evidence="2">The sequence shown here is derived from an EMBL/GenBank/DDBJ whole genome shotgun (WGS) entry which is preliminary data.</text>
</comment>
<evidence type="ECO:0000313" key="2">
    <source>
        <dbReference type="EMBL" id="KPC18139.1"/>
    </source>
</evidence>
<accession>A0ABR5KTL6</accession>
<reference evidence="2 3" key="1">
    <citation type="submission" date="2015-07" db="EMBL/GenBank/DDBJ databases">
        <authorList>
            <person name="O'Brien H.E."/>
            <person name="Thakur S."/>
            <person name="Gong Y."/>
            <person name="Wang P.W."/>
            <person name="Guttman D.S."/>
        </authorList>
    </citation>
    <scope>NUCLEOTIDE SEQUENCE [LARGE SCALE GENOMIC DNA]</scope>
    <source>
        <strain evidence="2 3">107</strain>
    </source>
</reference>
<reference evidence="2 3" key="2">
    <citation type="submission" date="2015-10" db="EMBL/GenBank/DDBJ databases">
        <title>Comparative genomics and high-throughput reverse genetic screens identify a new phytobacterial MAMP and an Arabidopsis receptor required for immune elicitation.</title>
        <authorList>
            <person name="Mott G.A."/>
            <person name="Thakur S."/>
            <person name="Wang P.W."/>
            <person name="Desveaux D."/>
            <person name="Guttman D.S."/>
        </authorList>
    </citation>
    <scope>NUCLEOTIDE SEQUENCE [LARGE SCALE GENOMIC DNA]</scope>
    <source>
        <strain evidence="2 3">107</strain>
    </source>
</reference>
<dbReference type="EMBL" id="LGLK01000057">
    <property type="protein sequence ID" value="KPC17180.1"/>
    <property type="molecule type" value="Genomic_DNA"/>
</dbReference>
<gene>
    <name evidence="1" type="ORF">AC499_0382</name>
    <name evidence="2" type="ORF">AC499_1341</name>
</gene>
<sequence>MLRALRNATSSVLECMGQMVMLHKDARKFFADFQAGSWTAEGFRSVAHHFEAALLHAVEQSIAADDLLQALMPGYCKTEQGQIWAQKLLNFMLASACASPTSNHARIFEAFDHYVEASLWEIRDYVGYLGDRGVTNIRALIKHSSQKRIEQTLHLAQSYYNTVMIDAIAWDDLDLFNQVSNHPSIENAKTVGLMNLVTFPFDPTSVIHQSLLTDNDDLDKLIELHCDHLFNQVQVGFTHGIVWHRNSPEAGITLFPNGRSEWERAVSSDSKTFSLPQEWRGRLKSNPFGALEAFFQPTPKFEVRTADGWDWVDRVTQGFLDAGVSASQIISYGACRMKRRQAPVSLGRALDELGDMTPAQVRFHTHAYRVYFRDYKLDRLVENCVSDASLVALYKVTQNQDVLKYANDRVRDLALSSDLGL</sequence>
<evidence type="ECO:0000313" key="3">
    <source>
        <dbReference type="Proteomes" id="UP000037943"/>
    </source>
</evidence>
<name>A0ABR5KTL6_PSEAV</name>
<dbReference type="Proteomes" id="UP000037943">
    <property type="component" value="Unassembled WGS sequence"/>
</dbReference>
<protein>
    <submittedName>
        <fullName evidence="2">Uncharacterized protein</fullName>
    </submittedName>
</protein>